<name>A0ABQ9Z2V2_9CRUS</name>
<gene>
    <name evidence="1" type="ORF">OUZ56_012291</name>
</gene>
<organism evidence="1 2">
    <name type="scientific">Daphnia magna</name>
    <dbReference type="NCBI Taxonomy" id="35525"/>
    <lineage>
        <taxon>Eukaryota</taxon>
        <taxon>Metazoa</taxon>
        <taxon>Ecdysozoa</taxon>
        <taxon>Arthropoda</taxon>
        <taxon>Crustacea</taxon>
        <taxon>Branchiopoda</taxon>
        <taxon>Diplostraca</taxon>
        <taxon>Cladocera</taxon>
        <taxon>Anomopoda</taxon>
        <taxon>Daphniidae</taxon>
        <taxon>Daphnia</taxon>
    </lineage>
</organism>
<evidence type="ECO:0000313" key="2">
    <source>
        <dbReference type="Proteomes" id="UP001234178"/>
    </source>
</evidence>
<accession>A0ABQ9Z2V2</accession>
<keyword evidence="2" id="KW-1185">Reference proteome</keyword>
<protein>
    <submittedName>
        <fullName evidence="1">Uncharacterized protein</fullName>
    </submittedName>
</protein>
<comment type="caution">
    <text evidence="1">The sequence shown here is derived from an EMBL/GenBank/DDBJ whole genome shotgun (WGS) entry which is preliminary data.</text>
</comment>
<dbReference type="Proteomes" id="UP001234178">
    <property type="component" value="Unassembled WGS sequence"/>
</dbReference>
<evidence type="ECO:0000313" key="1">
    <source>
        <dbReference type="EMBL" id="KAK4007130.1"/>
    </source>
</evidence>
<reference evidence="1 2" key="1">
    <citation type="journal article" date="2023" name="Nucleic Acids Res.">
        <title>The hologenome of Daphnia magna reveals possible DNA methylation and microbiome-mediated evolution of the host genome.</title>
        <authorList>
            <person name="Chaturvedi A."/>
            <person name="Li X."/>
            <person name="Dhandapani V."/>
            <person name="Marshall H."/>
            <person name="Kissane S."/>
            <person name="Cuenca-Cambronero M."/>
            <person name="Asole G."/>
            <person name="Calvet F."/>
            <person name="Ruiz-Romero M."/>
            <person name="Marangio P."/>
            <person name="Guigo R."/>
            <person name="Rago D."/>
            <person name="Mirbahai L."/>
            <person name="Eastwood N."/>
            <person name="Colbourne J.K."/>
            <person name="Zhou J."/>
            <person name="Mallon E."/>
            <person name="Orsini L."/>
        </authorList>
    </citation>
    <scope>NUCLEOTIDE SEQUENCE [LARGE SCALE GENOMIC DNA]</scope>
    <source>
        <strain evidence="1">LRV0_1</strain>
    </source>
</reference>
<proteinExistence type="predicted"/>
<dbReference type="EMBL" id="JAOYFB010000002">
    <property type="protein sequence ID" value="KAK4007130.1"/>
    <property type="molecule type" value="Genomic_DNA"/>
</dbReference>
<sequence length="150" mass="17200">MEEHYSDVESISSEELNQMISFWNSYWHSYYEDSLIRQDLRQGTPWHLISFGDLRYQNLDPDDPVYIVACKEKKEAFAIKEAEANVSIEAEARAQSAAAALKQEGRRNSTLCKRGIFPLCQVALVAQPNQTTGTRSREKVKMPAFVRIQI</sequence>